<comment type="subcellular location">
    <subcellularLocation>
        <location evidence="2">Nucleus</location>
    </subcellularLocation>
</comment>
<feature type="region of interest" description="Disordered" evidence="9">
    <location>
        <begin position="1"/>
        <end position="90"/>
    </location>
</feature>
<keyword evidence="7" id="KW-0539">Nucleus</keyword>
<reference evidence="11 12" key="1">
    <citation type="journal article" date="2020" name="Phytopathology">
        <title>Genome Sequence Resources of Colletotrichum truncatum, C. plurivorum, C. musicola, and C. sojae: Four Species Pathogenic to Soybean (Glycine max).</title>
        <authorList>
            <person name="Rogerio F."/>
            <person name="Boufleur T.R."/>
            <person name="Ciampi-Guillardi M."/>
            <person name="Sukno S.A."/>
            <person name="Thon M.R."/>
            <person name="Massola Junior N.S."/>
            <person name="Baroncelli R."/>
        </authorList>
    </citation>
    <scope>NUCLEOTIDE SEQUENCE [LARGE SCALE GENOMIC DNA]</scope>
    <source>
        <strain evidence="11 12">LFN0009</strain>
    </source>
</reference>
<dbReference type="PANTHER" id="PTHR40621">
    <property type="entry name" value="TRANSCRIPTION FACTOR KAPC-RELATED"/>
    <property type="match status" value="1"/>
</dbReference>
<feature type="compositionally biased region" description="Basic and acidic residues" evidence="9">
    <location>
        <begin position="295"/>
        <end position="308"/>
    </location>
</feature>
<feature type="compositionally biased region" description="Low complexity" evidence="9">
    <location>
        <begin position="12"/>
        <end position="26"/>
    </location>
</feature>
<feature type="compositionally biased region" description="Basic and acidic residues" evidence="9">
    <location>
        <begin position="154"/>
        <end position="165"/>
    </location>
</feature>
<evidence type="ECO:0000256" key="7">
    <source>
        <dbReference type="ARBA" id="ARBA00023242"/>
    </source>
</evidence>
<keyword evidence="12" id="KW-1185">Reference proteome</keyword>
<dbReference type="PROSITE" id="PS00036">
    <property type="entry name" value="BZIP_BASIC"/>
    <property type="match status" value="1"/>
</dbReference>
<gene>
    <name evidence="11" type="ORF">CSOJ01_00008</name>
</gene>
<dbReference type="Pfam" id="PF00170">
    <property type="entry name" value="bZIP_1"/>
    <property type="match status" value="1"/>
</dbReference>
<feature type="compositionally biased region" description="Polar residues" evidence="9">
    <location>
        <begin position="1"/>
        <end position="11"/>
    </location>
</feature>
<evidence type="ECO:0000259" key="10">
    <source>
        <dbReference type="PROSITE" id="PS00036"/>
    </source>
</evidence>
<feature type="compositionally biased region" description="Low complexity" evidence="9">
    <location>
        <begin position="168"/>
        <end position="178"/>
    </location>
</feature>
<keyword evidence="5" id="KW-0238">DNA-binding</keyword>
<dbReference type="InterPro" id="IPR046347">
    <property type="entry name" value="bZIP_sf"/>
</dbReference>
<feature type="domain" description="BZIP" evidence="10">
    <location>
        <begin position="167"/>
        <end position="182"/>
    </location>
</feature>
<accession>A0A8H6JZ92</accession>
<feature type="region of interest" description="Disordered" evidence="9">
    <location>
        <begin position="283"/>
        <end position="328"/>
    </location>
</feature>
<dbReference type="PANTHER" id="PTHR40621:SF11">
    <property type="entry name" value="TRANSCRIPTION FACTOR KAPC-RELATED"/>
    <property type="match status" value="1"/>
</dbReference>
<dbReference type="Proteomes" id="UP000652219">
    <property type="component" value="Unassembled WGS sequence"/>
</dbReference>
<name>A0A8H6JZ92_9PEZI</name>
<evidence type="ECO:0000256" key="6">
    <source>
        <dbReference type="ARBA" id="ARBA00023163"/>
    </source>
</evidence>
<dbReference type="GO" id="GO:0090575">
    <property type="term" value="C:RNA polymerase II transcription regulator complex"/>
    <property type="evidence" value="ECO:0007669"/>
    <property type="project" value="TreeGrafter"/>
</dbReference>
<comment type="function">
    <text evidence="1">Putative transcription factor.</text>
</comment>
<dbReference type="InterPro" id="IPR050936">
    <property type="entry name" value="AP-1-like"/>
</dbReference>
<proteinExistence type="inferred from homology"/>
<evidence type="ECO:0000256" key="1">
    <source>
        <dbReference type="ARBA" id="ARBA00004049"/>
    </source>
</evidence>
<evidence type="ECO:0000313" key="11">
    <source>
        <dbReference type="EMBL" id="KAF6821505.1"/>
    </source>
</evidence>
<comment type="caution">
    <text evidence="11">The sequence shown here is derived from an EMBL/GenBank/DDBJ whole genome shotgun (WGS) entry which is preliminary data.</text>
</comment>
<dbReference type="SMART" id="SM00338">
    <property type="entry name" value="BRLZ"/>
    <property type="match status" value="1"/>
</dbReference>
<feature type="compositionally biased region" description="Pro residues" evidence="9">
    <location>
        <begin position="233"/>
        <end position="254"/>
    </location>
</feature>
<dbReference type="GO" id="GO:0001228">
    <property type="term" value="F:DNA-binding transcription activator activity, RNA polymerase II-specific"/>
    <property type="evidence" value="ECO:0007669"/>
    <property type="project" value="TreeGrafter"/>
</dbReference>
<evidence type="ECO:0000256" key="4">
    <source>
        <dbReference type="ARBA" id="ARBA00023015"/>
    </source>
</evidence>
<dbReference type="SUPFAM" id="SSF57959">
    <property type="entry name" value="Leucine zipper domain"/>
    <property type="match status" value="1"/>
</dbReference>
<feature type="region of interest" description="Disordered" evidence="9">
    <location>
        <begin position="232"/>
        <end position="266"/>
    </location>
</feature>
<comment type="similarity">
    <text evidence="3">Belongs to the bZIP family.</text>
</comment>
<dbReference type="Gene3D" id="1.20.5.170">
    <property type="match status" value="1"/>
</dbReference>
<dbReference type="EMBL" id="WIGN01000001">
    <property type="protein sequence ID" value="KAF6821505.1"/>
    <property type="molecule type" value="Genomic_DNA"/>
</dbReference>
<sequence>MLSQNRSLKMQSASPSPSAPANTTNTDDNLHARLQLLSKHTAPSSSENATAPSRGARSQTAKPASASPAHGYSNGTTSPPSDGLPPVVNNQADEVNIHPSLRANAHAPAANMMPAGVPPPPQQTAPPATTAGPSTAPPPPHPASTAMALDDAGAEGRKAKRELSQSKRAAQNRAAQRAFRQRKEHYIKKLEQQVRDYLEVENSYKALQSESFALREYVLILQSRIVDLQGEVPQPPPNVNLQQPMPPPMAPPGAPEAVPSNPAAGTPLEAVAQAVAGLAAHEELAERQQFTSKGFQHEQAKDEPRREDAEMEGQMQPDGLPAAPTASM</sequence>
<feature type="compositionally biased region" description="Low complexity" evidence="9">
    <location>
        <begin position="125"/>
        <end position="134"/>
    </location>
</feature>
<evidence type="ECO:0000256" key="2">
    <source>
        <dbReference type="ARBA" id="ARBA00004123"/>
    </source>
</evidence>
<evidence type="ECO:0000256" key="9">
    <source>
        <dbReference type="SAM" id="MobiDB-lite"/>
    </source>
</evidence>
<feature type="region of interest" description="Disordered" evidence="9">
    <location>
        <begin position="110"/>
        <end position="180"/>
    </location>
</feature>
<dbReference type="InterPro" id="IPR004827">
    <property type="entry name" value="bZIP"/>
</dbReference>
<evidence type="ECO:0000256" key="3">
    <source>
        <dbReference type="ARBA" id="ARBA00007163"/>
    </source>
</evidence>
<keyword evidence="6" id="KW-0804">Transcription</keyword>
<feature type="compositionally biased region" description="Polar residues" evidence="9">
    <location>
        <begin position="41"/>
        <end position="62"/>
    </location>
</feature>
<evidence type="ECO:0000313" key="12">
    <source>
        <dbReference type="Proteomes" id="UP000652219"/>
    </source>
</evidence>
<organism evidence="11 12">
    <name type="scientific">Colletotrichum sojae</name>
    <dbReference type="NCBI Taxonomy" id="2175907"/>
    <lineage>
        <taxon>Eukaryota</taxon>
        <taxon>Fungi</taxon>
        <taxon>Dikarya</taxon>
        <taxon>Ascomycota</taxon>
        <taxon>Pezizomycotina</taxon>
        <taxon>Sordariomycetes</taxon>
        <taxon>Hypocreomycetidae</taxon>
        <taxon>Glomerellales</taxon>
        <taxon>Glomerellaceae</taxon>
        <taxon>Colletotrichum</taxon>
        <taxon>Colletotrichum orchidearum species complex</taxon>
    </lineage>
</organism>
<evidence type="ECO:0000256" key="8">
    <source>
        <dbReference type="ARBA" id="ARBA00044067"/>
    </source>
</evidence>
<dbReference type="GO" id="GO:0000976">
    <property type="term" value="F:transcription cis-regulatory region binding"/>
    <property type="evidence" value="ECO:0007669"/>
    <property type="project" value="InterPro"/>
</dbReference>
<evidence type="ECO:0000256" key="5">
    <source>
        <dbReference type="ARBA" id="ARBA00023125"/>
    </source>
</evidence>
<dbReference type="AlphaFoldDB" id="A0A8H6JZ92"/>
<protein>
    <recommendedName>
        <fullName evidence="8">Putative transcription factor kapC</fullName>
    </recommendedName>
</protein>
<keyword evidence="4" id="KW-0805">Transcription regulation</keyword>